<evidence type="ECO:0000313" key="4">
    <source>
        <dbReference type="EMBL" id="GAX83174.1"/>
    </source>
</evidence>
<proteinExistence type="predicted"/>
<dbReference type="GO" id="GO:0005509">
    <property type="term" value="F:calcium ion binding"/>
    <property type="evidence" value="ECO:0007669"/>
    <property type="project" value="InterPro"/>
</dbReference>
<keyword evidence="5" id="KW-1185">Reference proteome</keyword>
<feature type="compositionally biased region" description="Gly residues" evidence="2">
    <location>
        <begin position="67"/>
        <end position="88"/>
    </location>
</feature>
<evidence type="ECO:0000256" key="2">
    <source>
        <dbReference type="SAM" id="MobiDB-lite"/>
    </source>
</evidence>
<dbReference type="InterPro" id="IPR011992">
    <property type="entry name" value="EF-hand-dom_pair"/>
</dbReference>
<sequence>MMNIHQIRVQRTHTRSLCQTTISNKNTRNQSNTLHLYSSYSKLFGSKNDEHGRARPSERLVMRSHGGSAGGGGSEGGGNGGDGSGGGQGGAGGSAFVPIYLQGVIESLQEAEKAWEKYDTEGRGTLHMKEATAMLLRSEGLEFMLLRLEGLEFMLLRSEGLEFMQLRLEGLEFILLSKEMQAAARMATGVHLPPPSKKDLHELLLAADKDHDGNLSKILAEAVVGIADTDKNGKVDGRELKNVLSLVGVPPMLLIAIPDKAGVNYHSFFKMIDSKL</sequence>
<comment type="caution">
    <text evidence="4">The sequence shown here is derived from an EMBL/GenBank/DDBJ whole genome shotgun (WGS) entry which is preliminary data.</text>
</comment>
<dbReference type="AlphaFoldDB" id="A0A250XJC4"/>
<dbReference type="PROSITE" id="PS00018">
    <property type="entry name" value="EF_HAND_1"/>
    <property type="match status" value="1"/>
</dbReference>
<dbReference type="InterPro" id="IPR018247">
    <property type="entry name" value="EF_Hand_1_Ca_BS"/>
</dbReference>
<feature type="region of interest" description="Disordered" evidence="2">
    <location>
        <begin position="62"/>
        <end position="88"/>
    </location>
</feature>
<evidence type="ECO:0000256" key="1">
    <source>
        <dbReference type="ARBA" id="ARBA00022837"/>
    </source>
</evidence>
<keyword evidence="1" id="KW-0106">Calcium</keyword>
<dbReference type="EMBL" id="BEGY01000093">
    <property type="protein sequence ID" value="GAX83174.1"/>
    <property type="molecule type" value="Genomic_DNA"/>
</dbReference>
<evidence type="ECO:0000259" key="3">
    <source>
        <dbReference type="PROSITE" id="PS50222"/>
    </source>
</evidence>
<dbReference type="InterPro" id="IPR002048">
    <property type="entry name" value="EF_hand_dom"/>
</dbReference>
<feature type="domain" description="EF-hand" evidence="3">
    <location>
        <begin position="106"/>
        <end position="141"/>
    </location>
</feature>
<reference evidence="4 5" key="1">
    <citation type="submission" date="2017-08" db="EMBL/GenBank/DDBJ databases">
        <title>Acidophilic green algal genome provides insights into adaptation to an acidic environment.</title>
        <authorList>
            <person name="Hirooka S."/>
            <person name="Hirose Y."/>
            <person name="Kanesaki Y."/>
            <person name="Higuchi S."/>
            <person name="Fujiwara T."/>
            <person name="Onuma R."/>
            <person name="Era A."/>
            <person name="Ohbayashi R."/>
            <person name="Uzuka A."/>
            <person name="Nozaki H."/>
            <person name="Yoshikawa H."/>
            <person name="Miyagishima S.Y."/>
        </authorList>
    </citation>
    <scope>NUCLEOTIDE SEQUENCE [LARGE SCALE GENOMIC DNA]</scope>
    <source>
        <strain evidence="4 5">NIES-2499</strain>
    </source>
</reference>
<dbReference type="SUPFAM" id="SSF47473">
    <property type="entry name" value="EF-hand"/>
    <property type="match status" value="1"/>
</dbReference>
<evidence type="ECO:0000313" key="5">
    <source>
        <dbReference type="Proteomes" id="UP000232323"/>
    </source>
</evidence>
<gene>
    <name evidence="4" type="ORF">CEUSTIGMA_g10600.t1</name>
</gene>
<protein>
    <recommendedName>
        <fullName evidence="3">EF-hand domain-containing protein</fullName>
    </recommendedName>
</protein>
<dbReference type="OrthoDB" id="26525at2759"/>
<dbReference type="PROSITE" id="PS50222">
    <property type="entry name" value="EF_HAND_2"/>
    <property type="match status" value="2"/>
</dbReference>
<feature type="domain" description="EF-hand" evidence="3">
    <location>
        <begin position="215"/>
        <end position="250"/>
    </location>
</feature>
<name>A0A250XJC4_9CHLO</name>
<dbReference type="Gene3D" id="1.10.238.10">
    <property type="entry name" value="EF-hand"/>
    <property type="match status" value="1"/>
</dbReference>
<accession>A0A250XJC4</accession>
<dbReference type="Proteomes" id="UP000232323">
    <property type="component" value="Unassembled WGS sequence"/>
</dbReference>
<organism evidence="4 5">
    <name type="scientific">Chlamydomonas eustigma</name>
    <dbReference type="NCBI Taxonomy" id="1157962"/>
    <lineage>
        <taxon>Eukaryota</taxon>
        <taxon>Viridiplantae</taxon>
        <taxon>Chlorophyta</taxon>
        <taxon>core chlorophytes</taxon>
        <taxon>Chlorophyceae</taxon>
        <taxon>CS clade</taxon>
        <taxon>Chlamydomonadales</taxon>
        <taxon>Chlamydomonadaceae</taxon>
        <taxon>Chlamydomonas</taxon>
    </lineage>
</organism>